<evidence type="ECO:0000256" key="5">
    <source>
        <dbReference type="ARBA" id="ARBA00023136"/>
    </source>
</evidence>
<proteinExistence type="predicted"/>
<name>A0ABD5U8X7_9EURY</name>
<dbReference type="AlphaFoldDB" id="A0ABD5U8X7"/>
<sequence length="186" mass="20183">MTNQTANRFETRLGDLTVTGRAHDLAAWFVLALRLMIGYAFLYAGWTKVVAAEPFDARGYLVGVAATNGNPLEGVFYWMGTTDWLVALANVAVPWGELLIGLGLVVGALTRLAAFFGALLMVLFYFGNWDVAHGVVNGDLAYALVFLTVAALGAGRILGLDAYLERYEVDGEPLVERYPVLDYVLG</sequence>
<feature type="transmembrane region" description="Helical" evidence="6">
    <location>
        <begin position="25"/>
        <end position="46"/>
    </location>
</feature>
<dbReference type="PANTHER" id="PTHR33452">
    <property type="entry name" value="OXIDOREDUCTASE CATD-RELATED"/>
    <property type="match status" value="1"/>
</dbReference>
<evidence type="ECO:0000256" key="1">
    <source>
        <dbReference type="ARBA" id="ARBA00004651"/>
    </source>
</evidence>
<comment type="caution">
    <text evidence="7">The sequence shown here is derived from an EMBL/GenBank/DDBJ whole genome shotgun (WGS) entry which is preliminary data.</text>
</comment>
<dbReference type="RefSeq" id="WP_304448481.1">
    <property type="nucleotide sequence ID" value="NZ_JARRAH010000001.1"/>
</dbReference>
<feature type="transmembrane region" description="Helical" evidence="6">
    <location>
        <begin position="140"/>
        <end position="158"/>
    </location>
</feature>
<keyword evidence="2" id="KW-1003">Cell membrane</keyword>
<evidence type="ECO:0000256" key="6">
    <source>
        <dbReference type="SAM" id="Phobius"/>
    </source>
</evidence>
<dbReference type="EMBL" id="JBHSXM010000001">
    <property type="protein sequence ID" value="MFC6836804.1"/>
    <property type="molecule type" value="Genomic_DNA"/>
</dbReference>
<feature type="transmembrane region" description="Helical" evidence="6">
    <location>
        <begin position="112"/>
        <end position="128"/>
    </location>
</feature>
<reference evidence="7 8" key="1">
    <citation type="journal article" date="2019" name="Int. J. Syst. Evol. Microbiol.">
        <title>The Global Catalogue of Microorganisms (GCM) 10K type strain sequencing project: providing services to taxonomists for standard genome sequencing and annotation.</title>
        <authorList>
            <consortium name="The Broad Institute Genomics Platform"/>
            <consortium name="The Broad Institute Genome Sequencing Center for Infectious Disease"/>
            <person name="Wu L."/>
            <person name="Ma J."/>
        </authorList>
    </citation>
    <scope>NUCLEOTIDE SEQUENCE [LARGE SCALE GENOMIC DNA]</scope>
    <source>
        <strain evidence="7 8">PSRA2</strain>
    </source>
</reference>
<accession>A0ABD5U8X7</accession>
<protein>
    <submittedName>
        <fullName evidence="7">DoxX family protein</fullName>
    </submittedName>
</protein>
<keyword evidence="8" id="KW-1185">Reference proteome</keyword>
<feature type="transmembrane region" description="Helical" evidence="6">
    <location>
        <begin position="84"/>
        <end position="105"/>
    </location>
</feature>
<dbReference type="Pfam" id="PF07681">
    <property type="entry name" value="DoxX"/>
    <property type="match status" value="1"/>
</dbReference>
<evidence type="ECO:0000256" key="2">
    <source>
        <dbReference type="ARBA" id="ARBA00022475"/>
    </source>
</evidence>
<dbReference type="InterPro" id="IPR032808">
    <property type="entry name" value="DoxX"/>
</dbReference>
<evidence type="ECO:0000313" key="7">
    <source>
        <dbReference type="EMBL" id="MFC6836804.1"/>
    </source>
</evidence>
<dbReference type="Proteomes" id="UP001596406">
    <property type="component" value="Unassembled WGS sequence"/>
</dbReference>
<dbReference type="GO" id="GO:0005886">
    <property type="term" value="C:plasma membrane"/>
    <property type="evidence" value="ECO:0007669"/>
    <property type="project" value="UniProtKB-SubCell"/>
</dbReference>
<dbReference type="InterPro" id="IPR051907">
    <property type="entry name" value="DoxX-like_oxidoreductase"/>
</dbReference>
<keyword evidence="4 6" id="KW-1133">Transmembrane helix</keyword>
<evidence type="ECO:0000313" key="8">
    <source>
        <dbReference type="Proteomes" id="UP001596406"/>
    </source>
</evidence>
<dbReference type="PANTHER" id="PTHR33452:SF1">
    <property type="entry name" value="INNER MEMBRANE PROTEIN YPHA-RELATED"/>
    <property type="match status" value="1"/>
</dbReference>
<comment type="subcellular location">
    <subcellularLocation>
        <location evidence="1">Cell membrane</location>
        <topology evidence="1">Multi-pass membrane protein</topology>
    </subcellularLocation>
</comment>
<organism evidence="7 8">
    <name type="scientific">Halomarina ordinaria</name>
    <dbReference type="NCBI Taxonomy" id="3033939"/>
    <lineage>
        <taxon>Archaea</taxon>
        <taxon>Methanobacteriati</taxon>
        <taxon>Methanobacteriota</taxon>
        <taxon>Stenosarchaea group</taxon>
        <taxon>Halobacteria</taxon>
        <taxon>Halobacteriales</taxon>
        <taxon>Natronomonadaceae</taxon>
        <taxon>Halomarina</taxon>
    </lineage>
</organism>
<evidence type="ECO:0000256" key="4">
    <source>
        <dbReference type="ARBA" id="ARBA00022989"/>
    </source>
</evidence>
<keyword evidence="5 6" id="KW-0472">Membrane</keyword>
<keyword evidence="3 6" id="KW-0812">Transmembrane</keyword>
<gene>
    <name evidence="7" type="ORF">ACFQHK_09795</name>
</gene>
<evidence type="ECO:0000256" key="3">
    <source>
        <dbReference type="ARBA" id="ARBA00022692"/>
    </source>
</evidence>